<dbReference type="Pfam" id="PF00560">
    <property type="entry name" value="LRR_1"/>
    <property type="match status" value="4"/>
</dbReference>
<keyword evidence="6" id="KW-0677">Repeat</keyword>
<evidence type="ECO:0000256" key="5">
    <source>
        <dbReference type="ARBA" id="ARBA00022729"/>
    </source>
</evidence>
<sequence>MGSLCLVLVVLQLSWSLSSSVPPPSSHLCLPHQRDALLHFKTTISVDCDFYHDDGYRDPYPRIDIESWNKSIDCCSWKGVKCNNVTGHVIGMDLSHSCLLGSLFANNSLFQLHNLQWLDLSSNNLRGSLLENTSSLFRFHGFRRLNLADNGFDGIISSKLFSQLVSLTHLNLSYNGFFDDIESYLRFDGHGFDMLARNLTKLRNLVLDTVDMSDVALTSLLNLSSSLEHLSFSWCQLHGEFPTQAFQLPNLKVLDLSGNENLAGYLPNTNWSSGLELLDLSECGFKESIPASCGNLTQIISVGLEGNSLEGQIPDVFGNLRKLTSLSFSSCNLSGPLPITIFNLTKITHLDLSYNHLEGPFPNHLDLSYNKLVGSIDRIQKPSSIQEVYLSYNNISGSIPCSIFDLVNLTSLDLSSNNLSGPIPDSIFDLVNLTSLDLSSNDLSGGIKSDMLSKLTSLEFLDVSSNSLLSLSTSGNDVNYSFPQLTTVLFSGCSVRQFPNFFRTSKLTFLDLSNNVISGGISKWEAEGWEGLISLDLYHNFLTALEQFPGNNLGYLNLRSNLLQGPILSTCLNPQIPSSKELSVIIISKNKLTGNIPSSICNLSSLDVLDLSENSLRGTISDCFGNLRSLEFMNLQMNNFYGKIPDSFVNNSTLPTKLFQNLRAMKGKPDEFYSATFKNMMI</sequence>
<evidence type="ECO:0000256" key="7">
    <source>
        <dbReference type="ARBA" id="ARBA00022989"/>
    </source>
</evidence>
<keyword evidence="13" id="KW-1185">Reference proteome</keyword>
<evidence type="ECO:0000256" key="1">
    <source>
        <dbReference type="ARBA" id="ARBA00004479"/>
    </source>
</evidence>
<dbReference type="FunFam" id="3.80.10.10:FF:000041">
    <property type="entry name" value="LRR receptor-like serine/threonine-protein kinase ERECTA"/>
    <property type="match status" value="1"/>
</dbReference>
<keyword evidence="5 10" id="KW-0732">Signal</keyword>
<dbReference type="SMART" id="SM00369">
    <property type="entry name" value="LRR_TYP"/>
    <property type="match status" value="8"/>
</dbReference>
<evidence type="ECO:0000256" key="10">
    <source>
        <dbReference type="SAM" id="SignalP"/>
    </source>
</evidence>
<comment type="subcellular location">
    <subcellularLocation>
        <location evidence="1">Membrane</location>
        <topology evidence="1">Single-pass type I membrane protein</topology>
    </subcellularLocation>
</comment>
<accession>A0A5J5VFI9</accession>
<dbReference type="PRINTS" id="PR00019">
    <property type="entry name" value="LEURICHRPT"/>
</dbReference>
<reference evidence="13" key="1">
    <citation type="journal article" date="2020" name="Nat. Genet.">
        <title>Genomic diversifications of five Gossypium allopolyploid species and their impact on cotton improvement.</title>
        <authorList>
            <person name="Chen Z.J."/>
            <person name="Sreedasyam A."/>
            <person name="Ando A."/>
            <person name="Song Q."/>
            <person name="De Santiago L.M."/>
            <person name="Hulse-Kemp A.M."/>
            <person name="Ding M."/>
            <person name="Ye W."/>
            <person name="Kirkbride R.C."/>
            <person name="Jenkins J."/>
            <person name="Plott C."/>
            <person name="Lovell J."/>
            <person name="Lin Y.M."/>
            <person name="Vaughn R."/>
            <person name="Liu B."/>
            <person name="Simpson S."/>
            <person name="Scheffler B.E."/>
            <person name="Wen L."/>
            <person name="Saski C.A."/>
            <person name="Grover C.E."/>
            <person name="Hu G."/>
            <person name="Conover J.L."/>
            <person name="Carlson J.W."/>
            <person name="Shu S."/>
            <person name="Boston L.B."/>
            <person name="Williams M."/>
            <person name="Peterson D.G."/>
            <person name="McGee K."/>
            <person name="Jones D.C."/>
            <person name="Wendel J.F."/>
            <person name="Stelly D.M."/>
            <person name="Grimwood J."/>
            <person name="Schmutz J."/>
        </authorList>
    </citation>
    <scope>NUCLEOTIDE SEQUENCE [LARGE SCALE GENOMIC DNA]</scope>
    <source>
        <strain evidence="13">cv. 3-79</strain>
    </source>
</reference>
<gene>
    <name evidence="12" type="ORF">ES319_A06G182000v1</name>
</gene>
<keyword evidence="7" id="KW-1133">Transmembrane helix</keyword>
<dbReference type="PANTHER" id="PTHR48065">
    <property type="entry name" value="OS10G0469600 PROTEIN"/>
    <property type="match status" value="1"/>
</dbReference>
<evidence type="ECO:0000256" key="6">
    <source>
        <dbReference type="ARBA" id="ARBA00022737"/>
    </source>
</evidence>
<keyword evidence="9" id="KW-0325">Glycoprotein</keyword>
<feature type="domain" description="Leucine-rich repeat-containing N-terminal plant-type" evidence="11">
    <location>
        <begin position="31"/>
        <end position="83"/>
    </location>
</feature>
<keyword evidence="4" id="KW-0812">Transmembrane</keyword>
<evidence type="ECO:0000256" key="2">
    <source>
        <dbReference type="ARBA" id="ARBA00009592"/>
    </source>
</evidence>
<dbReference type="PANTHER" id="PTHR48065:SF75">
    <property type="entry name" value="LEUCINE-RICH REPEAT-CONTAINING N-TERMINAL PLANT-TYPE DOMAIN-CONTAINING PROTEIN"/>
    <property type="match status" value="1"/>
</dbReference>
<dbReference type="InterPro" id="IPR003591">
    <property type="entry name" value="Leu-rich_rpt_typical-subtyp"/>
</dbReference>
<dbReference type="Gene3D" id="3.80.10.10">
    <property type="entry name" value="Ribonuclease Inhibitor"/>
    <property type="match status" value="5"/>
</dbReference>
<evidence type="ECO:0000256" key="3">
    <source>
        <dbReference type="ARBA" id="ARBA00022614"/>
    </source>
</evidence>
<keyword evidence="3" id="KW-0433">Leucine-rich repeat</keyword>
<evidence type="ECO:0000259" key="11">
    <source>
        <dbReference type="Pfam" id="PF08263"/>
    </source>
</evidence>
<dbReference type="Pfam" id="PF08263">
    <property type="entry name" value="LRRNT_2"/>
    <property type="match status" value="1"/>
</dbReference>
<dbReference type="EMBL" id="CM018207">
    <property type="protein sequence ID" value="KAB2078698.1"/>
    <property type="molecule type" value="Genomic_DNA"/>
</dbReference>
<dbReference type="InterPro" id="IPR032675">
    <property type="entry name" value="LRR_dom_sf"/>
</dbReference>
<name>A0A5J5VFI9_GOSBA</name>
<dbReference type="SMART" id="SM00365">
    <property type="entry name" value="LRR_SD22"/>
    <property type="match status" value="8"/>
</dbReference>
<comment type="similarity">
    <text evidence="2">Belongs to the RLP family.</text>
</comment>
<dbReference type="Pfam" id="PF13855">
    <property type="entry name" value="LRR_8"/>
    <property type="match status" value="2"/>
</dbReference>
<evidence type="ECO:0000256" key="8">
    <source>
        <dbReference type="ARBA" id="ARBA00023136"/>
    </source>
</evidence>
<protein>
    <recommendedName>
        <fullName evidence="11">Leucine-rich repeat-containing N-terminal plant-type domain-containing protein</fullName>
    </recommendedName>
</protein>
<dbReference type="AlphaFoldDB" id="A0A5J5VFI9"/>
<proteinExistence type="inferred from homology"/>
<feature type="signal peptide" evidence="10">
    <location>
        <begin position="1"/>
        <end position="20"/>
    </location>
</feature>
<keyword evidence="8" id="KW-0472">Membrane</keyword>
<evidence type="ECO:0000313" key="13">
    <source>
        <dbReference type="Proteomes" id="UP000327439"/>
    </source>
</evidence>
<evidence type="ECO:0000256" key="4">
    <source>
        <dbReference type="ARBA" id="ARBA00022692"/>
    </source>
</evidence>
<dbReference type="FunFam" id="3.80.10.10:FF:000095">
    <property type="entry name" value="LRR receptor-like serine/threonine-protein kinase GSO1"/>
    <property type="match status" value="1"/>
</dbReference>
<organism evidence="12 13">
    <name type="scientific">Gossypium barbadense</name>
    <name type="common">Sea Island cotton</name>
    <name type="synonym">Hibiscus barbadensis</name>
    <dbReference type="NCBI Taxonomy" id="3634"/>
    <lineage>
        <taxon>Eukaryota</taxon>
        <taxon>Viridiplantae</taxon>
        <taxon>Streptophyta</taxon>
        <taxon>Embryophyta</taxon>
        <taxon>Tracheophyta</taxon>
        <taxon>Spermatophyta</taxon>
        <taxon>Magnoliopsida</taxon>
        <taxon>eudicotyledons</taxon>
        <taxon>Gunneridae</taxon>
        <taxon>Pentapetalae</taxon>
        <taxon>rosids</taxon>
        <taxon>malvids</taxon>
        <taxon>Malvales</taxon>
        <taxon>Malvaceae</taxon>
        <taxon>Malvoideae</taxon>
        <taxon>Gossypium</taxon>
    </lineage>
</organism>
<dbReference type="Pfam" id="PF13516">
    <property type="entry name" value="LRR_6"/>
    <property type="match status" value="1"/>
</dbReference>
<dbReference type="SUPFAM" id="SSF52058">
    <property type="entry name" value="L domain-like"/>
    <property type="match status" value="2"/>
</dbReference>
<dbReference type="GO" id="GO:0016020">
    <property type="term" value="C:membrane"/>
    <property type="evidence" value="ECO:0007669"/>
    <property type="project" value="UniProtKB-SubCell"/>
</dbReference>
<dbReference type="Proteomes" id="UP000327439">
    <property type="component" value="Chromosome A06"/>
</dbReference>
<evidence type="ECO:0000256" key="9">
    <source>
        <dbReference type="ARBA" id="ARBA00023180"/>
    </source>
</evidence>
<feature type="chain" id="PRO_5023884932" description="Leucine-rich repeat-containing N-terminal plant-type domain-containing protein" evidence="10">
    <location>
        <begin position="21"/>
        <end position="682"/>
    </location>
</feature>
<evidence type="ECO:0000313" key="12">
    <source>
        <dbReference type="EMBL" id="KAB2078698.1"/>
    </source>
</evidence>
<dbReference type="OrthoDB" id="442066at2759"/>
<dbReference type="InterPro" id="IPR001611">
    <property type="entry name" value="Leu-rich_rpt"/>
</dbReference>
<dbReference type="InterPro" id="IPR013210">
    <property type="entry name" value="LRR_N_plant-typ"/>
</dbReference>